<dbReference type="EMBL" id="BK014685">
    <property type="protein sequence ID" value="DAD67753.1"/>
    <property type="molecule type" value="Genomic_DNA"/>
</dbReference>
<proteinExistence type="predicted"/>
<evidence type="ECO:0008006" key="2">
    <source>
        <dbReference type="Google" id="ProtNLM"/>
    </source>
</evidence>
<name>A0A8S5LCX5_9CAUD</name>
<accession>A0A8S5LCX5</accession>
<reference evidence="1" key="1">
    <citation type="journal article" date="2021" name="Proc. Natl. Acad. Sci. U.S.A.">
        <title>A Catalog of Tens of Thousands of Viruses from Human Metagenomes Reveals Hidden Associations with Chronic Diseases.</title>
        <authorList>
            <person name="Tisza M.J."/>
            <person name="Buck C.B."/>
        </authorList>
    </citation>
    <scope>NUCLEOTIDE SEQUENCE</scope>
    <source>
        <strain evidence="1">Ctngn1</strain>
    </source>
</reference>
<sequence>MTTIHELKEAILEMEKVAHEWEQQAWEAYAQADADFYEEIAGQYRIAAACCWEKLERLEAGDGWFRPEKGELPPDAGTVIAIVSGSPADGITLMGSYQTASYFANNPADWVIDEWPEWENPTVHCWQPTPEAPEEVKKKIQEIWDKIAAGEQV</sequence>
<organism evidence="1">
    <name type="scientific">Myoviridae sp. ctngn1</name>
    <dbReference type="NCBI Taxonomy" id="2823551"/>
    <lineage>
        <taxon>Viruses</taxon>
        <taxon>Duplodnaviria</taxon>
        <taxon>Heunggongvirae</taxon>
        <taxon>Uroviricota</taxon>
        <taxon>Caudoviricetes</taxon>
    </lineage>
</organism>
<evidence type="ECO:0000313" key="1">
    <source>
        <dbReference type="EMBL" id="DAD67753.1"/>
    </source>
</evidence>
<protein>
    <recommendedName>
        <fullName evidence="2">DUF551 domain-containing protein</fullName>
    </recommendedName>
</protein>